<accession>A0A336JP83</accession>
<evidence type="ECO:0000256" key="1">
    <source>
        <dbReference type="SAM" id="Phobius"/>
    </source>
</evidence>
<keyword evidence="1" id="KW-1133">Transmembrane helix</keyword>
<evidence type="ECO:0008006" key="6">
    <source>
        <dbReference type="Google" id="ProtNLM"/>
    </source>
</evidence>
<dbReference type="RefSeq" id="WP_114358453.1">
    <property type="nucleotide sequence ID" value="NZ_QRDT01000011.1"/>
</dbReference>
<dbReference type="EMBL" id="UFQQ01000011">
    <property type="protein sequence ID" value="SSW91342.1"/>
    <property type="molecule type" value="Genomic_DNA"/>
</dbReference>
<evidence type="ECO:0000313" key="4">
    <source>
        <dbReference type="Proteomes" id="UP000252631"/>
    </source>
</evidence>
<protein>
    <recommendedName>
        <fullName evidence="6">DUF378 domain-containing protein</fullName>
    </recommendedName>
</protein>
<organism evidence="3 4">
    <name type="scientific">Rhodopseudomonas pentothenatexigens</name>
    <dbReference type="NCBI Taxonomy" id="999699"/>
    <lineage>
        <taxon>Bacteria</taxon>
        <taxon>Pseudomonadati</taxon>
        <taxon>Pseudomonadota</taxon>
        <taxon>Alphaproteobacteria</taxon>
        <taxon>Hyphomicrobiales</taxon>
        <taxon>Nitrobacteraceae</taxon>
        <taxon>Rhodopseudomonas</taxon>
    </lineage>
</organism>
<keyword evidence="1" id="KW-0812">Transmembrane</keyword>
<name>A0A336JP83_9BRAD</name>
<proteinExistence type="predicted"/>
<dbReference type="PANTHER" id="PTHR37304">
    <property type="entry name" value="MEMBRANE PROTEIN-RELATED"/>
    <property type="match status" value="1"/>
</dbReference>
<dbReference type="Proteomes" id="UP000252631">
    <property type="component" value="Unassembled WGS sequence"/>
</dbReference>
<feature type="transmembrane region" description="Helical" evidence="1">
    <location>
        <begin position="7"/>
        <end position="25"/>
    </location>
</feature>
<dbReference type="EMBL" id="QRDT01000011">
    <property type="protein sequence ID" value="RED33266.1"/>
    <property type="molecule type" value="Genomic_DNA"/>
</dbReference>
<sequence>MRIINALTLLLVIIGGLNWGLVGLFDFDLVTALLGNGAEETATSSAAARIVYILVAISAVYQIVPLSRLLSSRGATYGTTTY</sequence>
<dbReference type="AlphaFoldDB" id="A0A336JP83"/>
<reference evidence="3 4" key="1">
    <citation type="submission" date="2017-08" db="EMBL/GenBank/DDBJ databases">
        <authorList>
            <person name="de Groot N.N."/>
        </authorList>
    </citation>
    <scope>NUCLEOTIDE SEQUENCE [LARGE SCALE GENOMIC DNA]</scope>
    <source>
        <strain evidence="3 4">JA575</strain>
    </source>
</reference>
<evidence type="ECO:0000313" key="3">
    <source>
        <dbReference type="EMBL" id="SSW91342.1"/>
    </source>
</evidence>
<dbReference type="Pfam" id="PF04070">
    <property type="entry name" value="DUF378"/>
    <property type="match status" value="1"/>
</dbReference>
<dbReference type="OrthoDB" id="9812136at2"/>
<gene>
    <name evidence="2" type="ORF">BJ125_111103</name>
    <name evidence="3" type="ORF">SAMN05892882_111103</name>
</gene>
<feature type="transmembrane region" description="Helical" evidence="1">
    <location>
        <begin position="45"/>
        <end position="64"/>
    </location>
</feature>
<reference evidence="2 5" key="2">
    <citation type="submission" date="2018-07" db="EMBL/GenBank/DDBJ databases">
        <title>Genomic Encyclopedia of Archaeal and Bacterial Type Strains, Phase II (KMG-II): from individual species to whole genera.</title>
        <authorList>
            <person name="Goeker M."/>
        </authorList>
    </citation>
    <scope>NUCLEOTIDE SEQUENCE [LARGE SCALE GENOMIC DNA]</scope>
    <source>
        <strain evidence="2 5">JA575</strain>
    </source>
</reference>
<keyword evidence="1" id="KW-0472">Membrane</keyword>
<dbReference type="Proteomes" id="UP000256343">
    <property type="component" value="Unassembled WGS sequence"/>
</dbReference>
<dbReference type="PANTHER" id="PTHR37304:SF1">
    <property type="entry name" value="MEMBRANE PROTEIN"/>
    <property type="match status" value="1"/>
</dbReference>
<dbReference type="InterPro" id="IPR007211">
    <property type="entry name" value="DUF378"/>
</dbReference>
<keyword evidence="5" id="KW-1185">Reference proteome</keyword>
<evidence type="ECO:0000313" key="5">
    <source>
        <dbReference type="Proteomes" id="UP000256343"/>
    </source>
</evidence>
<evidence type="ECO:0000313" key="2">
    <source>
        <dbReference type="EMBL" id="RED33266.1"/>
    </source>
</evidence>